<gene>
    <name evidence="1" type="ORF">METZ01_LOCUS238689</name>
</gene>
<name>A0A382HFF3_9ZZZZ</name>
<sequence length="48" mass="5752">YSCSYFIGRSPRAKRLVRIRGVKELLRWSGLCHHRRRSTRMKSCRSLS</sequence>
<evidence type="ECO:0000313" key="1">
    <source>
        <dbReference type="EMBL" id="SVB85835.1"/>
    </source>
</evidence>
<dbReference type="EMBL" id="UINC01060870">
    <property type="protein sequence ID" value="SVB85835.1"/>
    <property type="molecule type" value="Genomic_DNA"/>
</dbReference>
<accession>A0A382HFF3</accession>
<feature type="non-terminal residue" evidence="1">
    <location>
        <position position="1"/>
    </location>
</feature>
<feature type="non-terminal residue" evidence="1">
    <location>
        <position position="48"/>
    </location>
</feature>
<organism evidence="1">
    <name type="scientific">marine metagenome</name>
    <dbReference type="NCBI Taxonomy" id="408172"/>
    <lineage>
        <taxon>unclassified sequences</taxon>
        <taxon>metagenomes</taxon>
        <taxon>ecological metagenomes</taxon>
    </lineage>
</organism>
<dbReference type="AlphaFoldDB" id="A0A382HFF3"/>
<proteinExistence type="predicted"/>
<protein>
    <submittedName>
        <fullName evidence="1">Uncharacterized protein</fullName>
    </submittedName>
</protein>
<reference evidence="1" key="1">
    <citation type="submission" date="2018-05" db="EMBL/GenBank/DDBJ databases">
        <authorList>
            <person name="Lanie J.A."/>
            <person name="Ng W.-L."/>
            <person name="Kazmierczak K.M."/>
            <person name="Andrzejewski T.M."/>
            <person name="Davidsen T.M."/>
            <person name="Wayne K.J."/>
            <person name="Tettelin H."/>
            <person name="Glass J.I."/>
            <person name="Rusch D."/>
            <person name="Podicherti R."/>
            <person name="Tsui H.-C.T."/>
            <person name="Winkler M.E."/>
        </authorList>
    </citation>
    <scope>NUCLEOTIDE SEQUENCE</scope>
</reference>